<proteinExistence type="predicted"/>
<feature type="non-terminal residue" evidence="1">
    <location>
        <position position="176"/>
    </location>
</feature>
<sequence>PLADEEFEELCALFIFTININAESGIVLLPSHDGYWWNCTSDIAAAVNKRFSINLVDYSTPITPGFGEYFGGDSSLKRIRGTGFHVSSDVKNVTMTSSKAELNNAVNYTFSNKIFYCDTKEFTTTQCDSQFMGLSNQAGKQWCLYIKNPFNNSQKAYVLFSPDETSTNATNIDMSI</sequence>
<comment type="caution">
    <text evidence="1">The sequence shown here is derived from an EMBL/GenBank/DDBJ whole genome shotgun (WGS) entry which is preliminary data.</text>
</comment>
<dbReference type="Proteomes" id="UP000789920">
    <property type="component" value="Unassembled WGS sequence"/>
</dbReference>
<keyword evidence="2" id="KW-1185">Reference proteome</keyword>
<evidence type="ECO:0000313" key="1">
    <source>
        <dbReference type="EMBL" id="CAG8640072.1"/>
    </source>
</evidence>
<reference evidence="1" key="1">
    <citation type="submission" date="2021-06" db="EMBL/GenBank/DDBJ databases">
        <authorList>
            <person name="Kallberg Y."/>
            <person name="Tangrot J."/>
            <person name="Rosling A."/>
        </authorList>
    </citation>
    <scope>NUCLEOTIDE SEQUENCE</scope>
    <source>
        <strain evidence="1">MA461A</strain>
    </source>
</reference>
<organism evidence="1 2">
    <name type="scientific">Racocetra persica</name>
    <dbReference type="NCBI Taxonomy" id="160502"/>
    <lineage>
        <taxon>Eukaryota</taxon>
        <taxon>Fungi</taxon>
        <taxon>Fungi incertae sedis</taxon>
        <taxon>Mucoromycota</taxon>
        <taxon>Glomeromycotina</taxon>
        <taxon>Glomeromycetes</taxon>
        <taxon>Diversisporales</taxon>
        <taxon>Gigasporaceae</taxon>
        <taxon>Racocetra</taxon>
    </lineage>
</organism>
<protein>
    <submittedName>
        <fullName evidence="1">3929_t:CDS:1</fullName>
    </submittedName>
</protein>
<name>A0ACA9NDJ6_9GLOM</name>
<gene>
    <name evidence="1" type="ORF">RPERSI_LOCUS7445</name>
</gene>
<dbReference type="EMBL" id="CAJVQC010012609">
    <property type="protein sequence ID" value="CAG8640072.1"/>
    <property type="molecule type" value="Genomic_DNA"/>
</dbReference>
<evidence type="ECO:0000313" key="2">
    <source>
        <dbReference type="Proteomes" id="UP000789920"/>
    </source>
</evidence>
<accession>A0ACA9NDJ6</accession>
<feature type="non-terminal residue" evidence="1">
    <location>
        <position position="1"/>
    </location>
</feature>